<evidence type="ECO:0000313" key="10">
    <source>
        <dbReference type="RefSeq" id="XP_007526349.1"/>
    </source>
</evidence>
<dbReference type="OrthoDB" id="9872512at2759"/>
<dbReference type="RefSeq" id="XP_007526349.1">
    <property type="nucleotide sequence ID" value="XM_007526287.2"/>
</dbReference>
<sequence>MHWGPLCQFLWLWPYLSYLEAVPIERIQDDTKTLIKTTILRINSMSHKQPTTFRHRVSGLDFIPELQPEPSFSSMEQTLSIYQQILTNLLSRNGVQVINDLENLRELLHLQSSSKGCPKPQASHSESLGKLEEDLESSLFSMEVVTLGKLREVLQNMLQQLELHPGC</sequence>
<dbReference type="GO" id="GO:0005615">
    <property type="term" value="C:extracellular space"/>
    <property type="evidence" value="ECO:0007669"/>
    <property type="project" value="TreeGrafter"/>
</dbReference>
<keyword evidence="9" id="KW-1185">Reference proteome</keyword>
<dbReference type="Gene3D" id="1.20.1250.10">
    <property type="match status" value="1"/>
</dbReference>
<dbReference type="PANTHER" id="PTHR11724">
    <property type="entry name" value="LEPTIN"/>
    <property type="match status" value="1"/>
</dbReference>
<organism evidence="9 10">
    <name type="scientific">Erinaceus europaeus</name>
    <name type="common">Western European hedgehog</name>
    <dbReference type="NCBI Taxonomy" id="9365"/>
    <lineage>
        <taxon>Eukaryota</taxon>
        <taxon>Metazoa</taxon>
        <taxon>Chordata</taxon>
        <taxon>Craniata</taxon>
        <taxon>Vertebrata</taxon>
        <taxon>Euteleostomi</taxon>
        <taxon>Mammalia</taxon>
        <taxon>Eutheria</taxon>
        <taxon>Laurasiatheria</taxon>
        <taxon>Eulipotyphla</taxon>
        <taxon>Erinaceidae</taxon>
        <taxon>Erinaceinae</taxon>
        <taxon>Erinaceus</taxon>
    </lineage>
</organism>
<dbReference type="GO" id="GO:0032868">
    <property type="term" value="P:response to insulin"/>
    <property type="evidence" value="ECO:0007669"/>
    <property type="project" value="TreeGrafter"/>
</dbReference>
<reference evidence="10" key="1">
    <citation type="submission" date="2025-08" db="UniProtKB">
        <authorList>
            <consortium name="RefSeq"/>
        </authorList>
    </citation>
    <scope>IDENTIFICATION</scope>
</reference>
<dbReference type="InParanoid" id="A0A1S2ZY18"/>
<accession>A0A1S2ZY18</accession>
<dbReference type="GO" id="GO:0005179">
    <property type="term" value="F:hormone activity"/>
    <property type="evidence" value="ECO:0007669"/>
    <property type="project" value="InterPro"/>
</dbReference>
<evidence type="ECO:0000256" key="6">
    <source>
        <dbReference type="PIRNR" id="PIRNR001837"/>
    </source>
</evidence>
<dbReference type="GO" id="GO:0038108">
    <property type="term" value="P:negative regulation of appetite by leptin-mediated signaling pathway"/>
    <property type="evidence" value="ECO:0007669"/>
    <property type="project" value="TreeGrafter"/>
</dbReference>
<dbReference type="GO" id="GO:0051897">
    <property type="term" value="P:positive regulation of phosphatidylinositol 3-kinase/protein kinase B signal transduction"/>
    <property type="evidence" value="ECO:0007669"/>
    <property type="project" value="TreeGrafter"/>
</dbReference>
<feature type="disulfide bond" evidence="7">
    <location>
        <begin position="117"/>
        <end position="167"/>
    </location>
</feature>
<dbReference type="GO" id="GO:0032008">
    <property type="term" value="P:positive regulation of TOR signaling"/>
    <property type="evidence" value="ECO:0007669"/>
    <property type="project" value="TreeGrafter"/>
</dbReference>
<evidence type="ECO:0000256" key="3">
    <source>
        <dbReference type="ARBA" id="ARBA00021421"/>
    </source>
</evidence>
<keyword evidence="7" id="KW-1015">Disulfide bond</keyword>
<comment type="function">
    <text evidence="6">Key player in the regulation of energy balance and body weight control. Once released into the circulation, has central and peripheral effects by binding LEPR, found in many tissues, which results in the activation of several major signaling pathways. In the hypothalamus, acts as an appetite-regulating factor that induces a decrease in food intake and an increase in energy consumption by inducing anorexinogenic factors and suppressing orexigenic neuropeptides, also regulates bone mass and secretion of hypothalamo-pituitary-adrenal hormones. In the periphery, increases basal metabolism, influences reproductive function, regulates pancreatic beta-cell function and insulin secretion, is pro-angiogenic for endothelial cell and affects innate and adaptive immunity. In the arcuate nucleus of the hypothalamus, activates by depolarization POMC neurons inducing FOS and SOCS3 expression to release anorexigenic peptides and inhibits by hyperpolarization NPY neurons inducing SOCS3 with a consequent reduction on release of orexigenic peptides. In addition to its known satiety inducing effect, has a modulatory role in nutrient absorption. In the intestine, reduces glucose absorption by enterocytes by activating PKC and leading to a sequential activation of p38, PI3K and ERK signaling pathways which exerts an inhibitory effect on glucose absorption. Acts as a growth factor on certain tissues, through the activation of different signaling pathways increases expression of genes involved in cell cycle regulation such as CCND1, via JAK2-STAT3 pathway, or VEGFA, via MAPK1/3 and PI3K-AKT1 pathways. May also play an apoptotic role via JAK2-STAT3 pathway and up-regulation of BIRC5 expression. Pro-angiogenic, has mitogenic activity on vascular endothelial cells and plays a role in matrix remodeling by regulating the expression of matrix metalloproteinases (MMPs) and tissue inhibitors of metalloproteinases (TIMPs). In innate immunity, modulates the activity and function of neutrophils by increasing chemotaxis and the secretion of oxygen radicals. Increases phagocytosis by macrophages and enhances secretion of pro-inflammatory mediators. Increases cytotoxic ability of NK cells. Plays a pro-inflammatory role, in synergy with IL1B, by inducing NOS2 which promotes the production of IL6, IL8 and Prostaglandin E2, through a signaling pathway that involves JAK2, PI3K, MAP2K1/MEK1 and MAPK14/p38. In adaptive immunity, promotes the switch of memory T-cells towards T helper-1 cell immune responses. Increases CD4(+)CD25(-) T-cell proliferation and reduces autophagy during TCR (T-cell receptor) stimulation, through MTOR signaling pathway activation and BCL2 up-regulation.</text>
</comment>
<dbReference type="InterPro" id="IPR000065">
    <property type="entry name" value="Leptin"/>
</dbReference>
<keyword evidence="4 6" id="KW-0964">Secreted</keyword>
<dbReference type="Proteomes" id="UP001652624">
    <property type="component" value="Chromosome 8"/>
</dbReference>
<dbReference type="Pfam" id="PF02024">
    <property type="entry name" value="Leptin"/>
    <property type="match status" value="1"/>
</dbReference>
<dbReference type="GO" id="GO:0046427">
    <property type="term" value="P:positive regulation of receptor signaling pathway via JAK-STAT"/>
    <property type="evidence" value="ECO:0007669"/>
    <property type="project" value="TreeGrafter"/>
</dbReference>
<dbReference type="GO" id="GO:0051428">
    <property type="term" value="F:peptide hormone receptor binding"/>
    <property type="evidence" value="ECO:0007669"/>
    <property type="project" value="TreeGrafter"/>
</dbReference>
<dbReference type="eggNOG" id="ENOG502S5K5">
    <property type="taxonomic scope" value="Eukaryota"/>
</dbReference>
<dbReference type="GO" id="GO:0006629">
    <property type="term" value="P:lipid metabolic process"/>
    <property type="evidence" value="ECO:0007669"/>
    <property type="project" value="TreeGrafter"/>
</dbReference>
<evidence type="ECO:0000256" key="4">
    <source>
        <dbReference type="ARBA" id="ARBA00022525"/>
    </source>
</evidence>
<dbReference type="PIRSF" id="PIRSF001837">
    <property type="entry name" value="Leptin"/>
    <property type="match status" value="1"/>
</dbReference>
<dbReference type="CTD" id="3952"/>
<dbReference type="STRING" id="9365.ENSEEUP00000008664"/>
<name>A0A1S2ZY18_ERIEU</name>
<dbReference type="PRINTS" id="PR00495">
    <property type="entry name" value="LEPTIN"/>
</dbReference>
<evidence type="ECO:0000256" key="5">
    <source>
        <dbReference type="ARBA" id="ARBA00030981"/>
    </source>
</evidence>
<dbReference type="AlphaFoldDB" id="A0A1S2ZY18"/>
<dbReference type="GO" id="GO:0006112">
    <property type="term" value="P:energy reserve metabolic process"/>
    <property type="evidence" value="ECO:0007669"/>
    <property type="project" value="TreeGrafter"/>
</dbReference>
<feature type="signal peptide" evidence="8">
    <location>
        <begin position="1"/>
        <end position="21"/>
    </location>
</feature>
<comment type="subcellular location">
    <subcellularLocation>
        <location evidence="1 6">Secreted</location>
    </subcellularLocation>
</comment>
<dbReference type="FunCoup" id="A0A1S2ZY18">
    <property type="interactions" value="149"/>
</dbReference>
<keyword evidence="8" id="KW-0732">Signal</keyword>
<evidence type="ECO:0000256" key="2">
    <source>
        <dbReference type="ARBA" id="ARBA00005834"/>
    </source>
</evidence>
<feature type="chain" id="PRO_5010386801" description="Leptin" evidence="8">
    <location>
        <begin position="22"/>
        <end position="167"/>
    </location>
</feature>
<evidence type="ECO:0000256" key="7">
    <source>
        <dbReference type="PIRSR" id="PIRSR001837-1"/>
    </source>
</evidence>
<comment type="similarity">
    <text evidence="2 6">Belongs to the leptin family.</text>
</comment>
<dbReference type="PANTHER" id="PTHR11724:SF1">
    <property type="entry name" value="LEPTIN"/>
    <property type="match status" value="1"/>
</dbReference>
<dbReference type="InterPro" id="IPR009079">
    <property type="entry name" value="4_helix_cytokine-like_core"/>
</dbReference>
<dbReference type="GeneID" id="103116410"/>
<dbReference type="GO" id="GO:1900745">
    <property type="term" value="P:positive regulation of p38MAPK cascade"/>
    <property type="evidence" value="ECO:0007669"/>
    <property type="project" value="TreeGrafter"/>
</dbReference>
<evidence type="ECO:0000256" key="1">
    <source>
        <dbReference type="ARBA" id="ARBA00004613"/>
    </source>
</evidence>
<protein>
    <recommendedName>
        <fullName evidence="3 6">Leptin</fullName>
    </recommendedName>
    <alternativeName>
        <fullName evidence="5 6">Obesity factor</fullName>
    </alternativeName>
</protein>
<gene>
    <name evidence="10" type="primary">LEP</name>
</gene>
<evidence type="ECO:0000256" key="8">
    <source>
        <dbReference type="SAM" id="SignalP"/>
    </source>
</evidence>
<proteinExistence type="inferred from homology"/>
<evidence type="ECO:0000313" key="9">
    <source>
        <dbReference type="Proteomes" id="UP001652624"/>
    </source>
</evidence>
<dbReference type="SUPFAM" id="SSF47266">
    <property type="entry name" value="4-helical cytokines"/>
    <property type="match status" value="1"/>
</dbReference>